<dbReference type="PANTHER" id="PTHR43163">
    <property type="entry name" value="DIPEPTIDE TRANSPORT SYSTEM PERMEASE PROTEIN DPPB-RELATED"/>
    <property type="match status" value="1"/>
</dbReference>
<reference evidence="8 9" key="1">
    <citation type="submission" date="2018-05" db="EMBL/GenBank/DDBJ databases">
        <title>Genomic Encyclopedia of Type Strains, Phase IV (KMG-IV): sequencing the most valuable type-strain genomes for metagenomic binning, comparative biology and taxonomic classification.</title>
        <authorList>
            <person name="Goeker M."/>
        </authorList>
    </citation>
    <scope>NUCLEOTIDE SEQUENCE [LARGE SCALE GENOMIC DNA]</scope>
    <source>
        <strain evidence="8 9">DSM 6462</strain>
    </source>
</reference>
<keyword evidence="2 7" id="KW-0813">Transport</keyword>
<dbReference type="GO" id="GO:0055085">
    <property type="term" value="P:transmembrane transport"/>
    <property type="evidence" value="ECO:0007669"/>
    <property type="project" value="InterPro"/>
</dbReference>
<keyword evidence="4 7" id="KW-0812">Transmembrane</keyword>
<dbReference type="PROSITE" id="PS51257">
    <property type="entry name" value="PROKAR_LIPOPROTEIN"/>
    <property type="match status" value="1"/>
</dbReference>
<keyword evidence="3" id="KW-1003">Cell membrane</keyword>
<dbReference type="InterPro" id="IPR035906">
    <property type="entry name" value="MetI-like_sf"/>
</dbReference>
<gene>
    <name evidence="8" type="ORF">C7450_111163</name>
</gene>
<dbReference type="Gene3D" id="1.10.3720.10">
    <property type="entry name" value="MetI-like"/>
    <property type="match status" value="1"/>
</dbReference>
<dbReference type="PROSITE" id="PS50928">
    <property type="entry name" value="ABC_TM1"/>
    <property type="match status" value="1"/>
</dbReference>
<evidence type="ECO:0000256" key="2">
    <source>
        <dbReference type="ARBA" id="ARBA00022448"/>
    </source>
</evidence>
<evidence type="ECO:0000256" key="6">
    <source>
        <dbReference type="ARBA" id="ARBA00023136"/>
    </source>
</evidence>
<evidence type="ECO:0000313" key="9">
    <source>
        <dbReference type="Proteomes" id="UP000248021"/>
    </source>
</evidence>
<dbReference type="InterPro" id="IPR045621">
    <property type="entry name" value="BPD_transp_1_N"/>
</dbReference>
<protein>
    <submittedName>
        <fullName evidence="8">Peptide/nickel transport system permease protein</fullName>
    </submittedName>
</protein>
<dbReference type="EMBL" id="QJJK01000011">
    <property type="protein sequence ID" value="PXW54632.1"/>
    <property type="molecule type" value="Genomic_DNA"/>
</dbReference>
<feature type="transmembrane region" description="Helical" evidence="7">
    <location>
        <begin position="134"/>
        <end position="157"/>
    </location>
</feature>
<dbReference type="GO" id="GO:0005886">
    <property type="term" value="C:plasma membrane"/>
    <property type="evidence" value="ECO:0007669"/>
    <property type="project" value="UniProtKB-SubCell"/>
</dbReference>
<comment type="subcellular location">
    <subcellularLocation>
        <location evidence="1 7">Cell membrane</location>
        <topology evidence="1 7">Multi-pass membrane protein</topology>
    </subcellularLocation>
</comment>
<dbReference type="Pfam" id="PF00528">
    <property type="entry name" value="BPD_transp_1"/>
    <property type="match status" value="1"/>
</dbReference>
<evidence type="ECO:0000256" key="7">
    <source>
        <dbReference type="RuleBase" id="RU363032"/>
    </source>
</evidence>
<dbReference type="RefSeq" id="WP_110377092.1">
    <property type="nucleotide sequence ID" value="NZ_CAKNFM010000006.1"/>
</dbReference>
<accession>A0A2V3TYN1</accession>
<comment type="similarity">
    <text evidence="7">Belongs to the binding-protein-dependent transport system permease family.</text>
</comment>
<feature type="transmembrane region" description="Helical" evidence="7">
    <location>
        <begin position="100"/>
        <end position="122"/>
    </location>
</feature>
<evidence type="ECO:0000256" key="3">
    <source>
        <dbReference type="ARBA" id="ARBA00022475"/>
    </source>
</evidence>
<keyword evidence="6 7" id="KW-0472">Membrane</keyword>
<dbReference type="SUPFAM" id="SSF161098">
    <property type="entry name" value="MetI-like"/>
    <property type="match status" value="1"/>
</dbReference>
<name>A0A2V3TYN1_9HYPH</name>
<comment type="caution">
    <text evidence="8">The sequence shown here is derived from an EMBL/GenBank/DDBJ whole genome shotgun (WGS) entry which is preliminary data.</text>
</comment>
<organism evidence="8 9">
    <name type="scientific">Chelatococcus asaccharovorans</name>
    <dbReference type="NCBI Taxonomy" id="28210"/>
    <lineage>
        <taxon>Bacteria</taxon>
        <taxon>Pseudomonadati</taxon>
        <taxon>Pseudomonadota</taxon>
        <taxon>Alphaproteobacteria</taxon>
        <taxon>Hyphomicrobiales</taxon>
        <taxon>Chelatococcaceae</taxon>
        <taxon>Chelatococcus</taxon>
    </lineage>
</organism>
<dbReference type="OrthoDB" id="9805855at2"/>
<proteinExistence type="inferred from homology"/>
<feature type="transmembrane region" description="Helical" evidence="7">
    <location>
        <begin position="226"/>
        <end position="252"/>
    </location>
</feature>
<dbReference type="AlphaFoldDB" id="A0A2V3TYN1"/>
<dbReference type="PANTHER" id="PTHR43163:SF6">
    <property type="entry name" value="DIPEPTIDE TRANSPORT SYSTEM PERMEASE PROTEIN DPPB-RELATED"/>
    <property type="match status" value="1"/>
</dbReference>
<dbReference type="Pfam" id="PF19300">
    <property type="entry name" value="BPD_transp_1_N"/>
    <property type="match status" value="1"/>
</dbReference>
<dbReference type="CDD" id="cd06261">
    <property type="entry name" value="TM_PBP2"/>
    <property type="match status" value="1"/>
</dbReference>
<feature type="transmembrane region" description="Helical" evidence="7">
    <location>
        <begin position="272"/>
        <end position="298"/>
    </location>
</feature>
<sequence length="305" mass="33745">MLGYVIRRILYTLPSLFCILVACFLLTRLSGDPVDLFLPIDASEEARQAFREQNGLDRPVVEQFFVFTERVMRGDFGNSLRFQEPAVDLLVERLPATLELALATLALSVIIGIPAGIASAYFRNSPLDFTVRGVTAFGQAVPTFYWGILSIIIFSVWLRWLPSTGSGTIWHLILPATTLASTMLALVTRVMRSTLLETIRQDYVRTARAKGLGEMAVLLHHAVRNALIPVVTIVALQFGVLMGGVIVTETVFAWPGVGRLAIQAIYARDYPVVQAVVFFFAVIFVLSNLAADLIHAVLDPRVRLR</sequence>
<evidence type="ECO:0000256" key="5">
    <source>
        <dbReference type="ARBA" id="ARBA00022989"/>
    </source>
</evidence>
<evidence type="ECO:0000256" key="4">
    <source>
        <dbReference type="ARBA" id="ARBA00022692"/>
    </source>
</evidence>
<dbReference type="Proteomes" id="UP000248021">
    <property type="component" value="Unassembled WGS sequence"/>
</dbReference>
<keyword evidence="5 7" id="KW-1133">Transmembrane helix</keyword>
<feature type="transmembrane region" description="Helical" evidence="7">
    <location>
        <begin position="169"/>
        <end position="191"/>
    </location>
</feature>
<evidence type="ECO:0000313" key="8">
    <source>
        <dbReference type="EMBL" id="PXW54632.1"/>
    </source>
</evidence>
<dbReference type="InterPro" id="IPR000515">
    <property type="entry name" value="MetI-like"/>
</dbReference>
<evidence type="ECO:0000256" key="1">
    <source>
        <dbReference type="ARBA" id="ARBA00004651"/>
    </source>
</evidence>
<keyword evidence="9" id="KW-1185">Reference proteome</keyword>